<dbReference type="Proteomes" id="UP001551482">
    <property type="component" value="Unassembled WGS sequence"/>
</dbReference>
<sequence>MTIAGGAGLTMLAPAANAAKVTAQATCQVPVLGEKKGPQDISVTLTPVTGPGGIEVTANVDLGPPPITAPAEFKDSKAQSTLHLEMSGAATGTVDLVGPEVTLTIPANVPIDPAPFTTTFTVPAGATVGDTITFKPKGSTNVTVLPGLGKQTAPCTYVADAVATFAVTEPDVLPGDVKVAEATVKAGDNVTVSGDNWKAPLGKVQLCSASNVCKDVTGVTRTEADNKIAGTPTIPADTAAGKYKIKVAYADGVSALSNEFTVQAPSISLDPVEGKAGTKVKVTGTDFPAGKDVKVEGLKADGSKTGDAAVTAAAGSDGKFSADFTVNDKDTKTIKATAEGAASEAAFTVKPDDPVGTGDATLKGGVARVEYSCETTGSPIPIPKLDTVLDVTVTVPATAKAGDDIDVKAAFANDVVGKMPSIPGASGLTIEVEPSLAMKVTEAGGKAGSELTLLAPKKSFQVVEGADMKGGPFEAKYKVTDKGEWTFAPDTLTLATTTKLGETALTTKTVCSAKKVTWSPTGPPPSNNNTGGSGSTGGNGASSGDLAKTGSGGSTINAFALVAGTAVLASVGVLLLITRRRRTVAGS</sequence>
<dbReference type="Gene3D" id="2.60.40.230">
    <property type="entry name" value="Neocarzinostatin-like"/>
    <property type="match status" value="1"/>
</dbReference>
<gene>
    <name evidence="4" type="ORF">AB0C36_13765</name>
</gene>
<protein>
    <recommendedName>
        <fullName evidence="6">Gram-positive cocci surface proteins LPxTG domain-containing protein</fullName>
    </recommendedName>
</protein>
<feature type="compositionally biased region" description="Gly residues" evidence="1">
    <location>
        <begin position="531"/>
        <end position="541"/>
    </location>
</feature>
<name>A0ABV3DFN3_9ACTN</name>
<reference evidence="4 5" key="1">
    <citation type="submission" date="2024-06" db="EMBL/GenBank/DDBJ databases">
        <title>The Natural Products Discovery Center: Release of the First 8490 Sequenced Strains for Exploring Actinobacteria Biosynthetic Diversity.</title>
        <authorList>
            <person name="Kalkreuter E."/>
            <person name="Kautsar S.A."/>
            <person name="Yang D."/>
            <person name="Bader C.D."/>
            <person name="Teijaro C.N."/>
            <person name="Fluegel L."/>
            <person name="Davis C.M."/>
            <person name="Simpson J.R."/>
            <person name="Lauterbach L."/>
            <person name="Steele A.D."/>
            <person name="Gui C."/>
            <person name="Meng S."/>
            <person name="Li G."/>
            <person name="Viehrig K."/>
            <person name="Ye F."/>
            <person name="Su P."/>
            <person name="Kiefer A.F."/>
            <person name="Nichols A."/>
            <person name="Cepeda A.J."/>
            <person name="Yan W."/>
            <person name="Fan B."/>
            <person name="Jiang Y."/>
            <person name="Adhikari A."/>
            <person name="Zheng C.-J."/>
            <person name="Schuster L."/>
            <person name="Cowan T.M."/>
            <person name="Smanski M.J."/>
            <person name="Chevrette M.G."/>
            <person name="De Carvalho L.P.S."/>
            <person name="Shen B."/>
        </authorList>
    </citation>
    <scope>NUCLEOTIDE SEQUENCE [LARGE SCALE GENOMIC DNA]</scope>
    <source>
        <strain evidence="4 5">NPDC048946</strain>
    </source>
</reference>
<dbReference type="RefSeq" id="WP_358353330.1">
    <property type="nucleotide sequence ID" value="NZ_JBEZFP010000028.1"/>
</dbReference>
<feature type="chain" id="PRO_5045335716" description="Gram-positive cocci surface proteins LPxTG domain-containing protein" evidence="3">
    <location>
        <begin position="19"/>
        <end position="587"/>
    </location>
</feature>
<keyword evidence="3" id="KW-0732">Signal</keyword>
<evidence type="ECO:0000256" key="2">
    <source>
        <dbReference type="SAM" id="Phobius"/>
    </source>
</evidence>
<keyword evidence="5" id="KW-1185">Reference proteome</keyword>
<evidence type="ECO:0000256" key="3">
    <source>
        <dbReference type="SAM" id="SignalP"/>
    </source>
</evidence>
<evidence type="ECO:0000256" key="1">
    <source>
        <dbReference type="SAM" id="MobiDB-lite"/>
    </source>
</evidence>
<accession>A0ABV3DFN3</accession>
<dbReference type="EMBL" id="JBEZFP010000028">
    <property type="protein sequence ID" value="MEU8134568.1"/>
    <property type="molecule type" value="Genomic_DNA"/>
</dbReference>
<evidence type="ECO:0000313" key="4">
    <source>
        <dbReference type="EMBL" id="MEU8134568.1"/>
    </source>
</evidence>
<evidence type="ECO:0008006" key="6">
    <source>
        <dbReference type="Google" id="ProtNLM"/>
    </source>
</evidence>
<keyword evidence="2" id="KW-0812">Transmembrane</keyword>
<evidence type="ECO:0000313" key="5">
    <source>
        <dbReference type="Proteomes" id="UP001551482"/>
    </source>
</evidence>
<organism evidence="4 5">
    <name type="scientific">Streptodolium elevatio</name>
    <dbReference type="NCBI Taxonomy" id="3157996"/>
    <lineage>
        <taxon>Bacteria</taxon>
        <taxon>Bacillati</taxon>
        <taxon>Actinomycetota</taxon>
        <taxon>Actinomycetes</taxon>
        <taxon>Kitasatosporales</taxon>
        <taxon>Streptomycetaceae</taxon>
        <taxon>Streptodolium</taxon>
    </lineage>
</organism>
<keyword evidence="2" id="KW-1133">Transmembrane helix</keyword>
<keyword evidence="2" id="KW-0472">Membrane</keyword>
<feature type="transmembrane region" description="Helical" evidence="2">
    <location>
        <begin position="558"/>
        <end position="577"/>
    </location>
</feature>
<proteinExistence type="predicted"/>
<comment type="caution">
    <text evidence="4">The sequence shown here is derived from an EMBL/GenBank/DDBJ whole genome shotgun (WGS) entry which is preliminary data.</text>
</comment>
<feature type="region of interest" description="Disordered" evidence="1">
    <location>
        <begin position="515"/>
        <end position="546"/>
    </location>
</feature>
<feature type="signal peptide" evidence="3">
    <location>
        <begin position="1"/>
        <end position="18"/>
    </location>
</feature>